<dbReference type="PANTHER" id="PTHR12225">
    <property type="entry name" value="ADHESION REGULATING MOLECULE 1 110 KDA CELL MEMBRANE GLYCOPROTEIN"/>
    <property type="match status" value="1"/>
</dbReference>
<evidence type="ECO:0000313" key="5">
    <source>
        <dbReference type="EMBL" id="MBZ3868948.1"/>
    </source>
</evidence>
<dbReference type="InterPro" id="IPR006773">
    <property type="entry name" value="Rpn13/ADRM1"/>
</dbReference>
<dbReference type="GO" id="GO:0008541">
    <property type="term" value="C:proteasome regulatory particle, lid subcomplex"/>
    <property type="evidence" value="ECO:0007669"/>
    <property type="project" value="TreeGrafter"/>
</dbReference>
<dbReference type="AlphaFoldDB" id="A0AA41SJR8"/>
<dbReference type="GO" id="GO:0070628">
    <property type="term" value="F:proteasome binding"/>
    <property type="evidence" value="ECO:0007669"/>
    <property type="project" value="TreeGrafter"/>
</dbReference>
<evidence type="ECO:0000256" key="2">
    <source>
        <dbReference type="ARBA" id="ARBA00009216"/>
    </source>
</evidence>
<dbReference type="InterPro" id="IPR032368">
    <property type="entry name" value="RPN13_DEUBAD"/>
</dbReference>
<evidence type="ECO:0000313" key="6">
    <source>
        <dbReference type="Proteomes" id="UP001166674"/>
    </source>
</evidence>
<protein>
    <submittedName>
        <fullName evidence="5">Proteasomal ubiquitin receptor ADRM1</fullName>
    </submittedName>
</protein>
<comment type="subcellular location">
    <subcellularLocation>
        <location evidence="1">Nucleus</location>
    </subcellularLocation>
</comment>
<keyword evidence="3" id="KW-0539">Nucleus</keyword>
<gene>
    <name evidence="5" type="ORF">SUZIE_100490</name>
</gene>
<dbReference type="Proteomes" id="UP001166674">
    <property type="component" value="Unassembled WGS sequence"/>
</dbReference>
<dbReference type="FunFam" id="1.10.2020.20:FF:000001">
    <property type="entry name" value="Proteasomal ubiquitin receptor ADRM1"/>
    <property type="match status" value="1"/>
</dbReference>
<keyword evidence="6" id="KW-1185">Reference proteome</keyword>
<comment type="similarity">
    <text evidence="2">Belongs to the ADRM1 family.</text>
</comment>
<evidence type="ECO:0000256" key="1">
    <source>
        <dbReference type="ARBA" id="ARBA00004123"/>
    </source>
</evidence>
<proteinExistence type="inferred from homology"/>
<evidence type="ECO:0000256" key="3">
    <source>
        <dbReference type="ARBA" id="ARBA00023242"/>
    </source>
</evidence>
<dbReference type="InterPro" id="IPR038108">
    <property type="entry name" value="RPN13_DEUBAD_sf"/>
</dbReference>
<dbReference type="PROSITE" id="PS51916">
    <property type="entry name" value="DEUBAD"/>
    <property type="match status" value="1"/>
</dbReference>
<evidence type="ECO:0000259" key="4">
    <source>
        <dbReference type="PROSITE" id="PS51916"/>
    </source>
</evidence>
<dbReference type="Pfam" id="PF16550">
    <property type="entry name" value="RPN13_C"/>
    <property type="match status" value="1"/>
</dbReference>
<dbReference type="InterPro" id="IPR044867">
    <property type="entry name" value="DEUBAD_dom"/>
</dbReference>
<dbReference type="PANTHER" id="PTHR12225:SF0">
    <property type="entry name" value="PROTEASOMAL UBIQUITIN RECEPTOR ADRM1"/>
    <property type="match status" value="1"/>
</dbReference>
<keyword evidence="5" id="KW-0675">Receptor</keyword>
<dbReference type="GO" id="GO:0005634">
    <property type="term" value="C:nucleus"/>
    <property type="evidence" value="ECO:0007669"/>
    <property type="project" value="UniProtKB-SubCell"/>
</dbReference>
<dbReference type="EMBL" id="JAATJV010131000">
    <property type="protein sequence ID" value="MBZ3868948.1"/>
    <property type="molecule type" value="Genomic_DNA"/>
</dbReference>
<accession>A0AA41SJR8</accession>
<dbReference type="GO" id="GO:0061133">
    <property type="term" value="F:endopeptidase activator activity"/>
    <property type="evidence" value="ECO:0007669"/>
    <property type="project" value="TreeGrafter"/>
</dbReference>
<comment type="caution">
    <text evidence="5">The sequence shown here is derived from an EMBL/GenBank/DDBJ whole genome shotgun (WGS) entry which is preliminary data.</text>
</comment>
<feature type="domain" description="DEUBAD" evidence="4">
    <location>
        <begin position="6"/>
        <end position="118"/>
    </location>
</feature>
<name>A0AA41SJR8_SCICA</name>
<sequence length="122" mass="12933">MNVRAGPGGSQQVDLASVLTPEMMAPILANANVRRRLLPYLPCGESLPRTAEEIQSTLTSPQFRQALGMFSATLASGQLGPLMCQFGLPAEAVEAANKGDVEAFAKAIQNNARPKQEGHAKD</sequence>
<dbReference type="GO" id="GO:0005737">
    <property type="term" value="C:cytoplasm"/>
    <property type="evidence" value="ECO:0007669"/>
    <property type="project" value="InterPro"/>
</dbReference>
<organism evidence="5 6">
    <name type="scientific">Sciurus carolinensis</name>
    <name type="common">Eastern gray squirrel</name>
    <dbReference type="NCBI Taxonomy" id="30640"/>
    <lineage>
        <taxon>Eukaryota</taxon>
        <taxon>Metazoa</taxon>
        <taxon>Chordata</taxon>
        <taxon>Craniata</taxon>
        <taxon>Vertebrata</taxon>
        <taxon>Euteleostomi</taxon>
        <taxon>Mammalia</taxon>
        <taxon>Eutheria</taxon>
        <taxon>Euarchontoglires</taxon>
        <taxon>Glires</taxon>
        <taxon>Rodentia</taxon>
        <taxon>Sciuromorpha</taxon>
        <taxon>Sciuridae</taxon>
        <taxon>Sciurinae</taxon>
        <taxon>Sciurini</taxon>
        <taxon>Sciurus</taxon>
    </lineage>
</organism>
<reference evidence="5" key="1">
    <citation type="submission" date="2020-03" db="EMBL/GenBank/DDBJ databases">
        <title>Studies in the Genomics of Life Span.</title>
        <authorList>
            <person name="Glass D."/>
        </authorList>
    </citation>
    <scope>NUCLEOTIDE SEQUENCE</scope>
    <source>
        <strain evidence="5">SUZIE</strain>
        <tissue evidence="5">Muscle</tissue>
    </source>
</reference>
<dbReference type="Gene3D" id="1.10.2020.20">
    <property type="match status" value="1"/>
</dbReference>